<proteinExistence type="predicted"/>
<dbReference type="Proteomes" id="UP001652662">
    <property type="component" value="Chromosome 16"/>
</dbReference>
<accession>A0ABM4L2H6</accession>
<dbReference type="GeneID" id="139076365"/>
<name>A0ABM4L2H6_EQUPR</name>
<organism evidence="1 2">
    <name type="scientific">Equus przewalskii</name>
    <name type="common">Przewalski's horse</name>
    <name type="synonym">Equus caballus przewalskii</name>
    <dbReference type="NCBI Taxonomy" id="9798"/>
    <lineage>
        <taxon>Eukaryota</taxon>
        <taxon>Metazoa</taxon>
        <taxon>Chordata</taxon>
        <taxon>Craniata</taxon>
        <taxon>Vertebrata</taxon>
        <taxon>Euteleostomi</taxon>
        <taxon>Mammalia</taxon>
        <taxon>Eutheria</taxon>
        <taxon>Laurasiatheria</taxon>
        <taxon>Perissodactyla</taxon>
        <taxon>Equidae</taxon>
        <taxon>Equus</taxon>
    </lineage>
</organism>
<sequence>MNGHQVWDSLGSEGEISMNIRRLTALEKKMGFDLLGESDCTELMVHRESFMRQASSMRGLITLYYSDRFGTAFSALSVEPLSIQGAAFLSSSCLPFLPARLRGSRAPCSPPGTADSSFRSSLTCRKRSRFTPRRITLQSRISESPHLLPAGSCLVKGTSCTRLLRARHNIQGGTGSIKMMCLLPTGCVCSPNRHDGYRTSLKSIKHHIEYDYFQNNQG</sequence>
<keyword evidence="1" id="KW-1185">Reference proteome</keyword>
<evidence type="ECO:0000313" key="2">
    <source>
        <dbReference type="RefSeq" id="XP_070434636.1"/>
    </source>
</evidence>
<protein>
    <submittedName>
        <fullName evidence="2">Uncharacterized protein</fullName>
    </submittedName>
</protein>
<dbReference type="RefSeq" id="XP_070434636.1">
    <property type="nucleotide sequence ID" value="XM_070578535.1"/>
</dbReference>
<gene>
    <name evidence="2" type="primary">LOC139076365</name>
</gene>
<reference evidence="2" key="1">
    <citation type="submission" date="2025-08" db="UniProtKB">
        <authorList>
            <consortium name="RefSeq"/>
        </authorList>
    </citation>
    <scope>IDENTIFICATION</scope>
    <source>
        <tissue evidence="2">Blood</tissue>
    </source>
</reference>
<evidence type="ECO:0000313" key="1">
    <source>
        <dbReference type="Proteomes" id="UP001652662"/>
    </source>
</evidence>